<comment type="caution">
    <text evidence="9">The sequence shown here is derived from an EMBL/GenBank/DDBJ whole genome shotgun (WGS) entry which is preliminary data.</text>
</comment>
<evidence type="ECO:0000256" key="7">
    <source>
        <dbReference type="ARBA" id="ARBA00023136"/>
    </source>
</evidence>
<keyword evidence="10" id="KW-1185">Reference proteome</keyword>
<evidence type="ECO:0000256" key="2">
    <source>
        <dbReference type="ARBA" id="ARBA00007935"/>
    </source>
</evidence>
<feature type="transmembrane region" description="Helical" evidence="8">
    <location>
        <begin position="21"/>
        <end position="39"/>
    </location>
</feature>
<keyword evidence="7 8" id="KW-0472">Membrane</keyword>
<comment type="similarity">
    <text evidence="2">Belongs to the binding-protein-dependent transport system permease family. FecCD subfamily.</text>
</comment>
<evidence type="ECO:0000256" key="3">
    <source>
        <dbReference type="ARBA" id="ARBA00022448"/>
    </source>
</evidence>
<dbReference type="Gene3D" id="1.10.3470.10">
    <property type="entry name" value="ABC transporter involved in vitamin B12 uptake, BtuC"/>
    <property type="match status" value="1"/>
</dbReference>
<evidence type="ECO:0000256" key="6">
    <source>
        <dbReference type="ARBA" id="ARBA00022989"/>
    </source>
</evidence>
<keyword evidence="6 8" id="KW-1133">Transmembrane helix</keyword>
<dbReference type="EMBL" id="LJIX01000006">
    <property type="protein sequence ID" value="KQL20130.1"/>
    <property type="molecule type" value="Genomic_DNA"/>
</dbReference>
<gene>
    <name evidence="9" type="ORF">AN957_17175</name>
</gene>
<evidence type="ECO:0000313" key="10">
    <source>
        <dbReference type="Proteomes" id="UP000050996"/>
    </source>
</evidence>
<evidence type="ECO:0000256" key="4">
    <source>
        <dbReference type="ARBA" id="ARBA00022475"/>
    </source>
</evidence>
<dbReference type="Pfam" id="PF01032">
    <property type="entry name" value="FecCD"/>
    <property type="match status" value="1"/>
</dbReference>
<feature type="transmembrane region" description="Helical" evidence="8">
    <location>
        <begin position="103"/>
        <end position="122"/>
    </location>
</feature>
<dbReference type="PATRIC" id="fig|1637975.4.peg.3362"/>
<dbReference type="GO" id="GO:0033214">
    <property type="term" value="P:siderophore-iron import into cell"/>
    <property type="evidence" value="ECO:0007669"/>
    <property type="project" value="TreeGrafter"/>
</dbReference>
<evidence type="ECO:0000313" key="9">
    <source>
        <dbReference type="EMBL" id="KQL20130.1"/>
    </source>
</evidence>
<dbReference type="InterPro" id="IPR000522">
    <property type="entry name" value="ABC_transptr_permease_BtuC"/>
</dbReference>
<comment type="subcellular location">
    <subcellularLocation>
        <location evidence="1">Cell membrane</location>
        <topology evidence="1">Multi-pass membrane protein</topology>
    </subcellularLocation>
</comment>
<feature type="transmembrane region" description="Helical" evidence="8">
    <location>
        <begin position="128"/>
        <end position="147"/>
    </location>
</feature>
<reference evidence="9 10" key="1">
    <citation type="submission" date="2015-09" db="EMBL/GenBank/DDBJ databases">
        <title>Genome sequencing project for genomic taxonomy and phylogenomics of Bacillus-like bacteria.</title>
        <authorList>
            <person name="Liu B."/>
            <person name="Wang J."/>
            <person name="Zhu Y."/>
            <person name="Liu G."/>
            <person name="Chen Q."/>
            <person name="Chen Z."/>
            <person name="Lan J."/>
            <person name="Che J."/>
            <person name="Ge C."/>
            <person name="Shi H."/>
            <person name="Pan Z."/>
            <person name="Liu X."/>
        </authorList>
    </citation>
    <scope>NUCLEOTIDE SEQUENCE [LARGE SCALE GENOMIC DNA]</scope>
    <source>
        <strain evidence="9 10">FJAT-18043</strain>
    </source>
</reference>
<dbReference type="FunFam" id="1.10.3470.10:FF:000001">
    <property type="entry name" value="Vitamin B12 ABC transporter permease BtuC"/>
    <property type="match status" value="1"/>
</dbReference>
<dbReference type="RefSeq" id="WP_056685318.1">
    <property type="nucleotide sequence ID" value="NZ_LJIX01000006.1"/>
</dbReference>
<keyword evidence="4" id="KW-1003">Cell membrane</keyword>
<name>A0A0Q3VHU9_9BACI</name>
<dbReference type="Proteomes" id="UP000050996">
    <property type="component" value="Unassembled WGS sequence"/>
</dbReference>
<accession>A0A0Q3VHU9</accession>
<keyword evidence="5 8" id="KW-0812">Transmembrane</keyword>
<proteinExistence type="inferred from homology"/>
<dbReference type="SUPFAM" id="SSF81345">
    <property type="entry name" value="ABC transporter involved in vitamin B12 uptake, BtuC"/>
    <property type="match status" value="1"/>
</dbReference>
<protein>
    <submittedName>
        <fullName evidence="9">Iron ABC transporter permease</fullName>
    </submittedName>
</protein>
<dbReference type="GO" id="GO:0005886">
    <property type="term" value="C:plasma membrane"/>
    <property type="evidence" value="ECO:0007669"/>
    <property type="project" value="UniProtKB-SubCell"/>
</dbReference>
<evidence type="ECO:0000256" key="1">
    <source>
        <dbReference type="ARBA" id="ARBA00004651"/>
    </source>
</evidence>
<dbReference type="InterPro" id="IPR037294">
    <property type="entry name" value="ABC_BtuC-like"/>
</dbReference>
<dbReference type="STRING" id="1637975.AN957_17175"/>
<feature type="transmembrane region" description="Helical" evidence="8">
    <location>
        <begin position="246"/>
        <end position="273"/>
    </location>
</feature>
<dbReference type="PANTHER" id="PTHR30472">
    <property type="entry name" value="FERRIC ENTEROBACTIN TRANSPORT SYSTEM PERMEASE PROTEIN"/>
    <property type="match status" value="1"/>
</dbReference>
<evidence type="ECO:0000256" key="8">
    <source>
        <dbReference type="SAM" id="Phobius"/>
    </source>
</evidence>
<dbReference type="GO" id="GO:0022857">
    <property type="term" value="F:transmembrane transporter activity"/>
    <property type="evidence" value="ECO:0007669"/>
    <property type="project" value="InterPro"/>
</dbReference>
<feature type="transmembrane region" description="Helical" evidence="8">
    <location>
        <begin position="159"/>
        <end position="180"/>
    </location>
</feature>
<feature type="transmembrane region" description="Helical" evidence="8">
    <location>
        <begin position="314"/>
        <end position="334"/>
    </location>
</feature>
<dbReference type="PANTHER" id="PTHR30472:SF68">
    <property type="entry name" value="FERRICHROME TRANSPORT SYSTEM PERMEASE PROTEIN FHUB"/>
    <property type="match status" value="1"/>
</dbReference>
<feature type="transmembrane region" description="Helical" evidence="8">
    <location>
        <begin position="200"/>
        <end position="221"/>
    </location>
</feature>
<feature type="transmembrane region" description="Helical" evidence="8">
    <location>
        <begin position="74"/>
        <end position="91"/>
    </location>
</feature>
<dbReference type="CDD" id="cd06550">
    <property type="entry name" value="TM_ABC_iron-siderophores_like"/>
    <property type="match status" value="1"/>
</dbReference>
<dbReference type="AlphaFoldDB" id="A0A0Q3VHU9"/>
<sequence>MNQINEQVETNRQHVLQKRRMLYIICFLLVIASILYGLATGSVQLSINEIWAGLTEKNQTLEHQIVWNLRLPRILTGMLVGMCLAVAGGLLQGIMRNPLADPGIIGISSGAGLVAIITMLIFPQYTSLLPFGAFLGAFIAAAFVYLLAWDGGVSPLKLILAGVAINTLLGAITSAIMIIYSDKVQAVLPWLMGGLSERSWPHFWMIFPYASIGLILSLFAARTANILRLGDDTAKLLGHHVEKSRFLLILLSTFLAGAAVSVAGLLGFVGLVVPHIIRILIGDDYRYLLPISALFGGMLVVFADTAARSWFDPIELPVGILLASVGGPFFLFLLKKGSIIGKR</sequence>
<feature type="transmembrane region" description="Helical" evidence="8">
    <location>
        <begin position="285"/>
        <end position="302"/>
    </location>
</feature>
<keyword evidence="3" id="KW-0813">Transport</keyword>
<evidence type="ECO:0000256" key="5">
    <source>
        <dbReference type="ARBA" id="ARBA00022692"/>
    </source>
</evidence>
<organism evidence="9 10">
    <name type="scientific">Cytobacillus solani</name>
    <dbReference type="NCBI Taxonomy" id="1637975"/>
    <lineage>
        <taxon>Bacteria</taxon>
        <taxon>Bacillati</taxon>
        <taxon>Bacillota</taxon>
        <taxon>Bacilli</taxon>
        <taxon>Bacillales</taxon>
        <taxon>Bacillaceae</taxon>
        <taxon>Cytobacillus</taxon>
    </lineage>
</organism>